<sequence>MTLSSPASEILCFYFQSFLPQLTSSEGMRSAGKRNELQDLELLKAVAQAWHAHAGEANPSKEFDARRTIRAPLRRPSRFKLEADAAASAEAAAAAASSWDFGSSLWDSYEIVTIAKQLEACSLDLDRPLPLPLPATISTVGNRHGKRRRDGRNSLRSLFDMA</sequence>
<dbReference type="PANTHER" id="PTHR34665">
    <property type="entry name" value="DUF3741 DOMAIN-CONTAINING PROTEIN"/>
    <property type="match status" value="1"/>
</dbReference>
<evidence type="ECO:0000313" key="3">
    <source>
        <dbReference type="Proteomes" id="UP001418222"/>
    </source>
</evidence>
<evidence type="ECO:0000256" key="1">
    <source>
        <dbReference type="SAM" id="MobiDB-lite"/>
    </source>
</evidence>
<reference evidence="2 3" key="1">
    <citation type="journal article" date="2022" name="Nat. Plants">
        <title>Genomes of leafy and leafless Platanthera orchids illuminate the evolution of mycoheterotrophy.</title>
        <authorList>
            <person name="Li M.H."/>
            <person name="Liu K.W."/>
            <person name="Li Z."/>
            <person name="Lu H.C."/>
            <person name="Ye Q.L."/>
            <person name="Zhang D."/>
            <person name="Wang J.Y."/>
            <person name="Li Y.F."/>
            <person name="Zhong Z.M."/>
            <person name="Liu X."/>
            <person name="Yu X."/>
            <person name="Liu D.K."/>
            <person name="Tu X.D."/>
            <person name="Liu B."/>
            <person name="Hao Y."/>
            <person name="Liao X.Y."/>
            <person name="Jiang Y.T."/>
            <person name="Sun W.H."/>
            <person name="Chen J."/>
            <person name="Chen Y.Q."/>
            <person name="Ai Y."/>
            <person name="Zhai J.W."/>
            <person name="Wu S.S."/>
            <person name="Zhou Z."/>
            <person name="Hsiao Y.Y."/>
            <person name="Wu W.L."/>
            <person name="Chen Y.Y."/>
            <person name="Lin Y.F."/>
            <person name="Hsu J.L."/>
            <person name="Li C.Y."/>
            <person name="Wang Z.W."/>
            <person name="Zhao X."/>
            <person name="Zhong W.Y."/>
            <person name="Ma X.K."/>
            <person name="Ma L."/>
            <person name="Huang J."/>
            <person name="Chen G.Z."/>
            <person name="Huang M.Z."/>
            <person name="Huang L."/>
            <person name="Peng D.H."/>
            <person name="Luo Y.B."/>
            <person name="Zou S.Q."/>
            <person name="Chen S.P."/>
            <person name="Lan S."/>
            <person name="Tsai W.C."/>
            <person name="Van de Peer Y."/>
            <person name="Liu Z.J."/>
        </authorList>
    </citation>
    <scope>NUCLEOTIDE SEQUENCE [LARGE SCALE GENOMIC DNA]</scope>
    <source>
        <strain evidence="2">Lor287</strain>
    </source>
</reference>
<name>A0AAP0BIL5_9ASPA</name>
<organism evidence="2 3">
    <name type="scientific">Platanthera zijinensis</name>
    <dbReference type="NCBI Taxonomy" id="2320716"/>
    <lineage>
        <taxon>Eukaryota</taxon>
        <taxon>Viridiplantae</taxon>
        <taxon>Streptophyta</taxon>
        <taxon>Embryophyta</taxon>
        <taxon>Tracheophyta</taxon>
        <taxon>Spermatophyta</taxon>
        <taxon>Magnoliopsida</taxon>
        <taxon>Liliopsida</taxon>
        <taxon>Asparagales</taxon>
        <taxon>Orchidaceae</taxon>
        <taxon>Orchidoideae</taxon>
        <taxon>Orchideae</taxon>
        <taxon>Orchidinae</taxon>
        <taxon>Platanthera</taxon>
    </lineage>
</organism>
<keyword evidence="3" id="KW-1185">Reference proteome</keyword>
<comment type="caution">
    <text evidence="2">The sequence shown here is derived from an EMBL/GenBank/DDBJ whole genome shotgun (WGS) entry which is preliminary data.</text>
</comment>
<protein>
    <submittedName>
        <fullName evidence="2">Uncharacterized protein</fullName>
    </submittedName>
</protein>
<gene>
    <name evidence="2" type="ORF">KSP39_PZI011620</name>
</gene>
<evidence type="ECO:0000313" key="2">
    <source>
        <dbReference type="EMBL" id="KAK8939231.1"/>
    </source>
</evidence>
<dbReference type="PANTHER" id="PTHR34665:SF1">
    <property type="entry name" value="OS02G0595200 PROTEIN"/>
    <property type="match status" value="1"/>
</dbReference>
<dbReference type="AlphaFoldDB" id="A0AAP0BIL5"/>
<accession>A0AAP0BIL5</accession>
<dbReference type="Proteomes" id="UP001418222">
    <property type="component" value="Unassembled WGS sequence"/>
</dbReference>
<feature type="region of interest" description="Disordered" evidence="1">
    <location>
        <begin position="140"/>
        <end position="162"/>
    </location>
</feature>
<dbReference type="EMBL" id="JBBWWQ010000009">
    <property type="protein sequence ID" value="KAK8939231.1"/>
    <property type="molecule type" value="Genomic_DNA"/>
</dbReference>
<proteinExistence type="predicted"/>